<proteinExistence type="predicted"/>
<dbReference type="EMBL" id="HAEI01016477">
    <property type="protein sequence ID" value="SBS18946.1"/>
    <property type="molecule type" value="Transcribed_RNA"/>
</dbReference>
<gene>
    <name evidence="2" type="primary">Nfu_g_1_005651</name>
</gene>
<evidence type="ECO:0000313" key="2">
    <source>
        <dbReference type="EMBL" id="SBS18946.1"/>
    </source>
</evidence>
<dbReference type="AlphaFoldDB" id="A0A1A8SKR4"/>
<sequence length="129" mass="14166">VKTICLKLAGLSTMSLLMVGNRTLLWNCLPASDGTRGIAAVGRNNRINIWCLRPLLGPSTRRCDLPPTTYPVPQISRLVSWLPVKKTSPHHLSESLSLPCHTTGVAYTADWLSASHFTLAEDGRPYEDV</sequence>
<feature type="chain" id="PRO_5008378623" evidence="1">
    <location>
        <begin position="21"/>
        <end position="129"/>
    </location>
</feature>
<reference evidence="2" key="1">
    <citation type="submission" date="2016-05" db="EMBL/GenBank/DDBJ databases">
        <authorList>
            <person name="Lavstsen T."/>
            <person name="Jespersen J.S."/>
        </authorList>
    </citation>
    <scope>NUCLEOTIDE SEQUENCE</scope>
    <source>
        <tissue evidence="2">Brain</tissue>
    </source>
</reference>
<feature type="non-terminal residue" evidence="2">
    <location>
        <position position="1"/>
    </location>
</feature>
<reference evidence="2" key="2">
    <citation type="submission" date="2016-06" db="EMBL/GenBank/DDBJ databases">
        <title>The genome of a short-lived fish provides insights into sex chromosome evolution and the genetic control of aging.</title>
        <authorList>
            <person name="Reichwald K."/>
            <person name="Felder M."/>
            <person name="Petzold A."/>
            <person name="Koch P."/>
            <person name="Groth M."/>
            <person name="Platzer M."/>
        </authorList>
    </citation>
    <scope>NUCLEOTIDE SEQUENCE</scope>
    <source>
        <tissue evidence="2">Brain</tissue>
    </source>
</reference>
<organism evidence="2">
    <name type="scientific">Nothobranchius rachovii</name>
    <name type="common">bluefin notho</name>
    <dbReference type="NCBI Taxonomy" id="451742"/>
    <lineage>
        <taxon>Eukaryota</taxon>
        <taxon>Metazoa</taxon>
        <taxon>Chordata</taxon>
        <taxon>Craniata</taxon>
        <taxon>Vertebrata</taxon>
        <taxon>Euteleostomi</taxon>
        <taxon>Actinopterygii</taxon>
        <taxon>Neopterygii</taxon>
        <taxon>Teleostei</taxon>
        <taxon>Neoteleostei</taxon>
        <taxon>Acanthomorphata</taxon>
        <taxon>Ovalentaria</taxon>
        <taxon>Atherinomorphae</taxon>
        <taxon>Cyprinodontiformes</taxon>
        <taxon>Nothobranchiidae</taxon>
        <taxon>Nothobranchius</taxon>
    </lineage>
</organism>
<feature type="non-terminal residue" evidence="2">
    <location>
        <position position="129"/>
    </location>
</feature>
<protein>
    <submittedName>
        <fullName evidence="2">Uncharacterized protein</fullName>
    </submittedName>
</protein>
<name>A0A1A8SKR4_9TELE</name>
<evidence type="ECO:0000256" key="1">
    <source>
        <dbReference type="SAM" id="SignalP"/>
    </source>
</evidence>
<keyword evidence="1" id="KW-0732">Signal</keyword>
<accession>A0A1A8SKR4</accession>
<feature type="signal peptide" evidence="1">
    <location>
        <begin position="1"/>
        <end position="20"/>
    </location>
</feature>